<gene>
    <name evidence="11" type="ORF">AB6A40_003373</name>
</gene>
<keyword evidence="5 8" id="KW-1133">Transmembrane helix</keyword>
<feature type="compositionally biased region" description="Polar residues" evidence="9">
    <location>
        <begin position="1"/>
        <end position="14"/>
    </location>
</feature>
<feature type="region of interest" description="Disordered" evidence="9">
    <location>
        <begin position="1"/>
        <end position="40"/>
    </location>
</feature>
<dbReference type="EMBL" id="JBGFUD010001713">
    <property type="protein sequence ID" value="MFH4976664.1"/>
    <property type="molecule type" value="Genomic_DNA"/>
</dbReference>
<evidence type="ECO:0000256" key="6">
    <source>
        <dbReference type="ARBA" id="ARBA00023136"/>
    </source>
</evidence>
<keyword evidence="6 8" id="KW-0472">Membrane</keyword>
<dbReference type="GO" id="GO:0005886">
    <property type="term" value="C:plasma membrane"/>
    <property type="evidence" value="ECO:0007669"/>
    <property type="project" value="UniProtKB-SubCell"/>
</dbReference>
<dbReference type="AlphaFoldDB" id="A0ABD6E9D3"/>
<dbReference type="PROSITE" id="PS51465">
    <property type="entry name" value="KAZAL_2"/>
    <property type="match status" value="1"/>
</dbReference>
<dbReference type="GO" id="GO:0006811">
    <property type="term" value="P:monoatomic ion transport"/>
    <property type="evidence" value="ECO:0007669"/>
    <property type="project" value="UniProtKB-KW"/>
</dbReference>
<feature type="transmembrane region" description="Helical" evidence="8">
    <location>
        <begin position="155"/>
        <end position="175"/>
    </location>
</feature>
<feature type="transmembrane region" description="Helical" evidence="8">
    <location>
        <begin position="810"/>
        <end position="833"/>
    </location>
</feature>
<name>A0ABD6E9D3_9BILA</name>
<protein>
    <recommendedName>
        <fullName evidence="8">Solute carrier organic anion transporter family member</fullName>
    </recommendedName>
</protein>
<dbReference type="Pfam" id="PF03137">
    <property type="entry name" value="OATP"/>
    <property type="match status" value="1"/>
</dbReference>
<evidence type="ECO:0000256" key="9">
    <source>
        <dbReference type="SAM" id="MobiDB-lite"/>
    </source>
</evidence>
<dbReference type="Gene3D" id="1.20.1250.20">
    <property type="entry name" value="MFS general substrate transporter like domains"/>
    <property type="match status" value="1"/>
</dbReference>
<evidence type="ECO:0000256" key="7">
    <source>
        <dbReference type="ARBA" id="ARBA00023157"/>
    </source>
</evidence>
<evidence type="ECO:0000256" key="4">
    <source>
        <dbReference type="ARBA" id="ARBA00022692"/>
    </source>
</evidence>
<evidence type="ECO:0000256" key="5">
    <source>
        <dbReference type="ARBA" id="ARBA00022989"/>
    </source>
</evidence>
<evidence type="ECO:0000256" key="3">
    <source>
        <dbReference type="ARBA" id="ARBA00022475"/>
    </source>
</evidence>
<keyword evidence="8" id="KW-0406">Ion transport</keyword>
<accession>A0ABD6E9D3</accession>
<proteinExistence type="inferred from homology"/>
<evidence type="ECO:0000259" key="10">
    <source>
        <dbReference type="PROSITE" id="PS51465"/>
    </source>
</evidence>
<reference evidence="11 12" key="1">
    <citation type="submission" date="2024-08" db="EMBL/GenBank/DDBJ databases">
        <title>Gnathostoma spinigerum genome.</title>
        <authorList>
            <person name="Gonzalez-Bertolin B."/>
            <person name="Monzon S."/>
            <person name="Zaballos A."/>
            <person name="Jimenez P."/>
            <person name="Dekumyoy P."/>
            <person name="Varona S."/>
            <person name="Cuesta I."/>
            <person name="Sumanam S."/>
            <person name="Adisakwattana P."/>
            <person name="Gasser R.B."/>
            <person name="Hernandez-Gonzalez A."/>
            <person name="Young N.D."/>
            <person name="Perteguer M.J."/>
        </authorList>
    </citation>
    <scope>NUCLEOTIDE SEQUENCE [LARGE SCALE GENOMIC DNA]</scope>
    <source>
        <strain evidence="11">AL3</strain>
        <tissue evidence="11">Liver</tissue>
    </source>
</reference>
<evidence type="ECO:0000256" key="1">
    <source>
        <dbReference type="ARBA" id="ARBA00004651"/>
    </source>
</evidence>
<feature type="transmembrane region" description="Helical" evidence="8">
    <location>
        <begin position="518"/>
        <end position="536"/>
    </location>
</feature>
<dbReference type="PANTHER" id="PTHR11388:SF151">
    <property type="entry name" value="SOLUTE CARRIER ORGANIC ANION TRANSPORTER FAMILY MEMBER"/>
    <property type="match status" value="1"/>
</dbReference>
<evidence type="ECO:0000313" key="11">
    <source>
        <dbReference type="EMBL" id="MFH4976664.1"/>
    </source>
</evidence>
<evidence type="ECO:0000256" key="8">
    <source>
        <dbReference type="RuleBase" id="RU362056"/>
    </source>
</evidence>
<keyword evidence="12" id="KW-1185">Reference proteome</keyword>
<dbReference type="InterPro" id="IPR002350">
    <property type="entry name" value="Kazal_dom"/>
</dbReference>
<comment type="similarity">
    <text evidence="2 8">Belongs to the organo anion transporter (TC 2.A.60) family.</text>
</comment>
<sequence length="884" mass="98212">MDNPKNNGKVTQLGTIRDDDVNGETRSAPGDLAKPSSSKESLTFTPFVGNVKECSPLAERSLAIPNTYVQNDGLTTSLSTRAKGHYRNVNNGFASGPPWPTSPRREKPWSTVGGWQKKQQMQAIEKEINVMATETLVGIRKWRPKWMQRFNTKSWMLLWMCWYCTVQGLIVNGLVPSAITSIERRFQLSTSTIGRIMQFYDFGYVLLCIPVSYFGGRHSKPMVLACGLLLMATGSFIFMMPHNISESYTSTYNADDVGFSKCLPNRGLSNIYSAMLHNRSTVHISGASAEALKSCPSPENQPGTFRYVFLFCLAHFLHGIGATPLFTIGVSYIDENVGPALSSLYLGVFYSFGIFGPAIGFIMSSSFLQYHTDFLQAEHQHSIVNLNEGDPKWVGAWWIGFQIASFLALLAIFPIMSLPKVLPESLKWHRTRLHEETVLGIKKRSPECCGIPSSSRTAASCGPLLPTDGDEKPSTTPVTICESMPAILNSQGPIWYHIWLDVRHIPIAIYRILTNGSYMLITLSMAVDGLIITGASTFMSKYLERQFSVPPSKANMLIGCIMVPMAGIGTMFSGFVVQRFRLSCVKTLKFCIALLMCSLLLSPMYLIYCDHVHLAGIETLYREDAKKDVAYPNNTELLPNLNSKCNSHCDCVKSEYHPVCAEYSNENQISFYSPCFAGCVDRYEPLRKVYYNCSCVPGNTKAGFKAVKNGFCESKCKGLFGFLTLFGPFCFFAFAVGVPLISVILRTVDYAERSFALGIQWILVRVIGTIPAPVLFGWMFDVSCIEKHQDHCSGEEGSCMLYKNSLLADLFLAFSVVGQTIGMVLLIVTLLFFSTQMRDDPLPVTAVDAHDEADVSLDEVEADVDKPTDPANTDVNCWFPYFPE</sequence>
<feature type="transmembrane region" description="Helical" evidence="8">
    <location>
        <begin position="757"/>
        <end position="780"/>
    </location>
</feature>
<evidence type="ECO:0000256" key="2">
    <source>
        <dbReference type="ARBA" id="ARBA00009657"/>
    </source>
</evidence>
<comment type="caution">
    <text evidence="11">The sequence shown here is derived from an EMBL/GenBank/DDBJ whole genome shotgun (WGS) entry which is preliminary data.</text>
</comment>
<dbReference type="SUPFAM" id="SSF103473">
    <property type="entry name" value="MFS general substrate transporter"/>
    <property type="match status" value="1"/>
</dbReference>
<comment type="subcellular location">
    <subcellularLocation>
        <location evidence="1 8">Cell membrane</location>
        <topology evidence="1 8">Multi-pass membrane protein</topology>
    </subcellularLocation>
</comment>
<evidence type="ECO:0000313" key="12">
    <source>
        <dbReference type="Proteomes" id="UP001608902"/>
    </source>
</evidence>
<feature type="transmembrane region" description="Helical" evidence="8">
    <location>
        <begin position="556"/>
        <end position="576"/>
    </location>
</feature>
<organism evidence="11 12">
    <name type="scientific">Gnathostoma spinigerum</name>
    <dbReference type="NCBI Taxonomy" id="75299"/>
    <lineage>
        <taxon>Eukaryota</taxon>
        <taxon>Metazoa</taxon>
        <taxon>Ecdysozoa</taxon>
        <taxon>Nematoda</taxon>
        <taxon>Chromadorea</taxon>
        <taxon>Rhabditida</taxon>
        <taxon>Spirurina</taxon>
        <taxon>Gnathostomatomorpha</taxon>
        <taxon>Gnathostomatoidea</taxon>
        <taxon>Gnathostomatidae</taxon>
        <taxon>Gnathostoma</taxon>
    </lineage>
</organism>
<feature type="transmembrane region" description="Helical" evidence="8">
    <location>
        <begin position="195"/>
        <end position="215"/>
    </location>
</feature>
<feature type="transmembrane region" description="Helical" evidence="8">
    <location>
        <begin position="396"/>
        <end position="418"/>
    </location>
</feature>
<feature type="transmembrane region" description="Helical" evidence="8">
    <location>
        <begin position="222"/>
        <end position="240"/>
    </location>
</feature>
<feature type="region of interest" description="Disordered" evidence="9">
    <location>
        <begin position="91"/>
        <end position="112"/>
    </location>
</feature>
<dbReference type="InterPro" id="IPR036259">
    <property type="entry name" value="MFS_trans_sf"/>
</dbReference>
<dbReference type="PANTHER" id="PTHR11388">
    <property type="entry name" value="ORGANIC ANION TRANSPORTER"/>
    <property type="match status" value="1"/>
</dbReference>
<feature type="transmembrane region" description="Helical" evidence="8">
    <location>
        <begin position="307"/>
        <end position="332"/>
    </location>
</feature>
<keyword evidence="8" id="KW-0813">Transport</keyword>
<feature type="transmembrane region" description="Helical" evidence="8">
    <location>
        <begin position="719"/>
        <end position="745"/>
    </location>
</feature>
<feature type="domain" description="Kazal-like" evidence="10">
    <location>
        <begin position="639"/>
        <end position="697"/>
    </location>
</feature>
<feature type="transmembrane region" description="Helical" evidence="8">
    <location>
        <begin position="588"/>
        <end position="608"/>
    </location>
</feature>
<keyword evidence="3" id="KW-1003">Cell membrane</keyword>
<keyword evidence="7" id="KW-1015">Disulfide bond</keyword>
<dbReference type="InterPro" id="IPR004156">
    <property type="entry name" value="OATP"/>
</dbReference>
<keyword evidence="4 8" id="KW-0812">Transmembrane</keyword>
<feature type="transmembrane region" description="Helical" evidence="8">
    <location>
        <begin position="344"/>
        <end position="363"/>
    </location>
</feature>
<dbReference type="NCBIfam" id="TIGR00805">
    <property type="entry name" value="oat"/>
    <property type="match status" value="1"/>
</dbReference>
<dbReference type="Proteomes" id="UP001608902">
    <property type="component" value="Unassembled WGS sequence"/>
</dbReference>